<dbReference type="AlphaFoldDB" id="G0QZI9"/>
<dbReference type="Proteomes" id="UP000008983">
    <property type="component" value="Unassembled WGS sequence"/>
</dbReference>
<dbReference type="STRING" id="857967.G0QZI9"/>
<dbReference type="RefSeq" id="XP_004030614.1">
    <property type="nucleotide sequence ID" value="XM_004030566.1"/>
</dbReference>
<sequence length="121" mass="14281">MSKKENQINALTDEDLIYQLKQKALPVFGTRQEKLDRLKKANGIISSIQNNIPELKKKPSKNISTVEKIQQMEKRREERRSKMIEAKRDKEEKMLENQISGRNELLPALHMDKRVLERLIQ</sequence>
<dbReference type="EMBL" id="GL984151">
    <property type="protein sequence ID" value="EGR29378.1"/>
    <property type="molecule type" value="Genomic_DNA"/>
</dbReference>
<dbReference type="InParanoid" id="G0QZI9"/>
<accession>G0QZI9</accession>
<dbReference type="GeneID" id="14905480"/>
<evidence type="ECO:0000313" key="1">
    <source>
        <dbReference type="EMBL" id="EGR29378.1"/>
    </source>
</evidence>
<protein>
    <submittedName>
        <fullName evidence="1">Kinesin motor domain protein</fullName>
    </submittedName>
</protein>
<keyword evidence="2" id="KW-1185">Reference proteome</keyword>
<organism evidence="1 2">
    <name type="scientific">Ichthyophthirius multifiliis</name>
    <name type="common">White spot disease agent</name>
    <name type="synonym">Ich</name>
    <dbReference type="NCBI Taxonomy" id="5932"/>
    <lineage>
        <taxon>Eukaryota</taxon>
        <taxon>Sar</taxon>
        <taxon>Alveolata</taxon>
        <taxon>Ciliophora</taxon>
        <taxon>Intramacronucleata</taxon>
        <taxon>Oligohymenophorea</taxon>
        <taxon>Hymenostomatida</taxon>
        <taxon>Ophryoglenina</taxon>
        <taxon>Ichthyophthirius</taxon>
    </lineage>
</organism>
<reference evidence="1 2" key="1">
    <citation type="submission" date="2011-07" db="EMBL/GenBank/DDBJ databases">
        <authorList>
            <person name="Coyne R."/>
            <person name="Brami D."/>
            <person name="Johnson J."/>
            <person name="Hostetler J."/>
            <person name="Hannick L."/>
            <person name="Clark T."/>
            <person name="Cassidy-Hanley D."/>
            <person name="Inman J."/>
        </authorList>
    </citation>
    <scope>NUCLEOTIDE SEQUENCE [LARGE SCALE GENOMIC DNA]</scope>
    <source>
        <strain evidence="1 2">G5</strain>
    </source>
</reference>
<name>G0QZI9_ICHMU</name>
<proteinExistence type="predicted"/>
<gene>
    <name evidence="1" type="ORF">IMG5_157050</name>
</gene>
<evidence type="ECO:0000313" key="2">
    <source>
        <dbReference type="Proteomes" id="UP000008983"/>
    </source>
</evidence>